<gene>
    <name evidence="1" type="ORF">DIABBA_LOCUS6907</name>
</gene>
<evidence type="ECO:0000313" key="1">
    <source>
        <dbReference type="EMBL" id="CAG9833505.1"/>
    </source>
</evidence>
<protein>
    <submittedName>
        <fullName evidence="1">Uncharacterized protein</fullName>
    </submittedName>
</protein>
<keyword evidence="2" id="KW-1185">Reference proteome</keyword>
<dbReference type="Proteomes" id="UP001153709">
    <property type="component" value="Chromosome 4"/>
</dbReference>
<reference evidence="1" key="1">
    <citation type="submission" date="2022-01" db="EMBL/GenBank/DDBJ databases">
        <authorList>
            <person name="King R."/>
        </authorList>
    </citation>
    <scope>NUCLEOTIDE SEQUENCE</scope>
</reference>
<proteinExistence type="predicted"/>
<name>A0A9N9SWQ4_DIABA</name>
<accession>A0A9N9SWQ4</accession>
<dbReference type="EMBL" id="OU898279">
    <property type="protein sequence ID" value="CAG9833505.1"/>
    <property type="molecule type" value="Genomic_DNA"/>
</dbReference>
<dbReference type="OrthoDB" id="6744779at2759"/>
<organism evidence="1 2">
    <name type="scientific">Diabrotica balteata</name>
    <name type="common">Banded cucumber beetle</name>
    <dbReference type="NCBI Taxonomy" id="107213"/>
    <lineage>
        <taxon>Eukaryota</taxon>
        <taxon>Metazoa</taxon>
        <taxon>Ecdysozoa</taxon>
        <taxon>Arthropoda</taxon>
        <taxon>Hexapoda</taxon>
        <taxon>Insecta</taxon>
        <taxon>Pterygota</taxon>
        <taxon>Neoptera</taxon>
        <taxon>Endopterygota</taxon>
        <taxon>Coleoptera</taxon>
        <taxon>Polyphaga</taxon>
        <taxon>Cucujiformia</taxon>
        <taxon>Chrysomeloidea</taxon>
        <taxon>Chrysomelidae</taxon>
        <taxon>Galerucinae</taxon>
        <taxon>Diabroticina</taxon>
        <taxon>Diabroticites</taxon>
        <taxon>Diabrotica</taxon>
    </lineage>
</organism>
<sequence>MKVNMMNKLEAFEMWLYRRMLRISWVQHISNTEVLNRVGQGEGDLIKMIKKRKLEYLEHIMRGSRFRIMQLILNRKIDGRRGIGRKKYSWLRNLRQWTRLSSDELLHAAQDRERYRQIVVEATHA</sequence>
<evidence type="ECO:0000313" key="2">
    <source>
        <dbReference type="Proteomes" id="UP001153709"/>
    </source>
</evidence>
<dbReference type="AlphaFoldDB" id="A0A9N9SWQ4"/>